<dbReference type="PRINTS" id="PR00163">
    <property type="entry name" value="RUBREDOXIN"/>
</dbReference>
<evidence type="ECO:0000256" key="3">
    <source>
        <dbReference type="ARBA" id="ARBA00022723"/>
    </source>
</evidence>
<evidence type="ECO:0000256" key="6">
    <source>
        <dbReference type="RuleBase" id="RU003820"/>
    </source>
</evidence>
<dbReference type="SUPFAM" id="SSF57802">
    <property type="entry name" value="Rubredoxin-like"/>
    <property type="match status" value="1"/>
</dbReference>
<dbReference type="Pfam" id="PF00301">
    <property type="entry name" value="Rubredoxin"/>
    <property type="match status" value="1"/>
</dbReference>
<sequence length="69" mass="7691">MNERIFEGSFRAVQADDRLECGICWWVYDPAEGDDVRAIPGGTPFAELPDDWCCPGCDAPKHKFMVIAA</sequence>
<evidence type="ECO:0000313" key="8">
    <source>
        <dbReference type="EMBL" id="WZJ22075.1"/>
    </source>
</evidence>
<keyword evidence="2" id="KW-0813">Transport</keyword>
<dbReference type="CDD" id="cd00730">
    <property type="entry name" value="rubredoxin"/>
    <property type="match status" value="1"/>
</dbReference>
<dbReference type="PROSITE" id="PS00202">
    <property type="entry name" value="RUBREDOXIN"/>
    <property type="match status" value="1"/>
</dbReference>
<dbReference type="InterPro" id="IPR018527">
    <property type="entry name" value="Rubredoxin_Fe_BS"/>
</dbReference>
<dbReference type="PROSITE" id="PS50903">
    <property type="entry name" value="RUBREDOXIN_LIKE"/>
    <property type="match status" value="1"/>
</dbReference>
<dbReference type="PANTHER" id="PTHR47627:SF1">
    <property type="entry name" value="RUBREDOXIN-1-RELATED"/>
    <property type="match status" value="1"/>
</dbReference>
<dbReference type="InterPro" id="IPR024935">
    <property type="entry name" value="Rubredoxin_dom"/>
</dbReference>
<comment type="cofactor">
    <cofactor evidence="1 6">
        <name>Fe(3+)</name>
        <dbReference type="ChEBI" id="CHEBI:29034"/>
    </cofactor>
</comment>
<keyword evidence="4 6" id="KW-0249">Electron transport</keyword>
<organism evidence="8 9">
    <name type="scientific">Azonexus hydrophilus</name>
    <dbReference type="NCBI Taxonomy" id="418702"/>
    <lineage>
        <taxon>Bacteria</taxon>
        <taxon>Pseudomonadati</taxon>
        <taxon>Pseudomonadota</taxon>
        <taxon>Betaproteobacteria</taxon>
        <taxon>Rhodocyclales</taxon>
        <taxon>Azonexaceae</taxon>
        <taxon>Azonexus</taxon>
    </lineage>
</organism>
<gene>
    <name evidence="8" type="ORF">AADV58_02685</name>
</gene>
<evidence type="ECO:0000313" key="9">
    <source>
        <dbReference type="Proteomes" id="UP001479520"/>
    </source>
</evidence>
<feature type="domain" description="Rubredoxin-like" evidence="7">
    <location>
        <begin position="16"/>
        <end position="67"/>
    </location>
</feature>
<evidence type="ECO:0000256" key="5">
    <source>
        <dbReference type="ARBA" id="ARBA00023004"/>
    </source>
</evidence>
<dbReference type="Proteomes" id="UP001479520">
    <property type="component" value="Chromosome"/>
</dbReference>
<accession>A0ABZ2XHH3</accession>
<dbReference type="PANTHER" id="PTHR47627">
    <property type="entry name" value="RUBREDOXIN"/>
    <property type="match status" value="1"/>
</dbReference>
<dbReference type="EMBL" id="CP151406">
    <property type="protein sequence ID" value="WZJ22075.1"/>
    <property type="molecule type" value="Genomic_DNA"/>
</dbReference>
<evidence type="ECO:0000256" key="2">
    <source>
        <dbReference type="ARBA" id="ARBA00022448"/>
    </source>
</evidence>
<reference evidence="8 9" key="1">
    <citation type="submission" date="2024-04" db="EMBL/GenBank/DDBJ databases">
        <title>Dissimilatory iodate-reducing microorganisms contribute to the enrichment of iodine in groundwater.</title>
        <authorList>
            <person name="Jiang Z."/>
        </authorList>
    </citation>
    <scope>NUCLEOTIDE SEQUENCE [LARGE SCALE GENOMIC DNA]</scope>
    <source>
        <strain evidence="8 9">NCP973</strain>
    </source>
</reference>
<dbReference type="RefSeq" id="WP_341744013.1">
    <property type="nucleotide sequence ID" value="NZ_CP151406.1"/>
</dbReference>
<proteinExistence type="inferred from homology"/>
<dbReference type="InterPro" id="IPR024934">
    <property type="entry name" value="Rubredoxin-like_dom"/>
</dbReference>
<evidence type="ECO:0000256" key="4">
    <source>
        <dbReference type="ARBA" id="ARBA00022982"/>
    </source>
</evidence>
<evidence type="ECO:0000256" key="1">
    <source>
        <dbReference type="ARBA" id="ARBA00001965"/>
    </source>
</evidence>
<dbReference type="InterPro" id="IPR050526">
    <property type="entry name" value="Rubredoxin_ET"/>
</dbReference>
<keyword evidence="3 6" id="KW-0479">Metal-binding</keyword>
<comment type="similarity">
    <text evidence="6">Belongs to the rubredoxin family.</text>
</comment>
<dbReference type="Gene3D" id="2.20.28.10">
    <property type="match status" value="1"/>
</dbReference>
<keyword evidence="5 6" id="KW-0408">Iron</keyword>
<protein>
    <recommendedName>
        <fullName evidence="6">Rubredoxin</fullName>
    </recommendedName>
</protein>
<evidence type="ECO:0000259" key="7">
    <source>
        <dbReference type="PROSITE" id="PS50903"/>
    </source>
</evidence>
<name>A0ABZ2XHH3_9RHOO</name>
<keyword evidence="9" id="KW-1185">Reference proteome</keyword>